<proteinExistence type="predicted"/>
<dbReference type="GO" id="GO:0009506">
    <property type="term" value="C:plasmodesma"/>
    <property type="evidence" value="ECO:0007669"/>
    <property type="project" value="TreeGrafter"/>
</dbReference>
<name>A0A9E7LE81_9LILI</name>
<dbReference type="InterPro" id="IPR011009">
    <property type="entry name" value="Kinase-like_dom_sf"/>
</dbReference>
<protein>
    <submittedName>
        <fullName evidence="1">Di-glucose binding within endoplasmic reticulum</fullName>
    </submittedName>
</protein>
<dbReference type="Proteomes" id="UP001055439">
    <property type="component" value="Chromosome 9"/>
</dbReference>
<accession>A0A9E7LE81</accession>
<organism evidence="1 2">
    <name type="scientific">Musa troglodytarum</name>
    <name type="common">fe'i banana</name>
    <dbReference type="NCBI Taxonomy" id="320322"/>
    <lineage>
        <taxon>Eukaryota</taxon>
        <taxon>Viridiplantae</taxon>
        <taxon>Streptophyta</taxon>
        <taxon>Embryophyta</taxon>
        <taxon>Tracheophyta</taxon>
        <taxon>Spermatophyta</taxon>
        <taxon>Magnoliopsida</taxon>
        <taxon>Liliopsida</taxon>
        <taxon>Zingiberales</taxon>
        <taxon>Musaceae</taxon>
        <taxon>Musa</taxon>
    </lineage>
</organism>
<gene>
    <name evidence="1" type="ORF">MUK42_14011</name>
</gene>
<dbReference type="GO" id="GO:0005886">
    <property type="term" value="C:plasma membrane"/>
    <property type="evidence" value="ECO:0007669"/>
    <property type="project" value="TreeGrafter"/>
</dbReference>
<dbReference type="EMBL" id="CP097511">
    <property type="protein sequence ID" value="URE47420.1"/>
    <property type="molecule type" value="Genomic_DNA"/>
</dbReference>
<evidence type="ECO:0000313" key="1">
    <source>
        <dbReference type="EMBL" id="URE47420.1"/>
    </source>
</evidence>
<sequence>MILVYDYCKHLLSKIGPTAKSHVSTVVKGSYGYFDPWYFRTMQLTEKSDVYSFGVVLFEENGMLDMIVDPYLKDKIAPQSFKKFVETAVKCLAETGRERPSMVDVLRNLELALQLQERAEESDSIDGGISDEIVLFVGPENKDSDDRMIESSTTSIDCFSGIR</sequence>
<dbReference type="OrthoDB" id="1707419at2759"/>
<dbReference type="PANTHER" id="PTHR27003">
    <property type="entry name" value="OS07G0166700 PROTEIN"/>
    <property type="match status" value="1"/>
</dbReference>
<dbReference type="SUPFAM" id="SSF56112">
    <property type="entry name" value="Protein kinase-like (PK-like)"/>
    <property type="match status" value="1"/>
</dbReference>
<dbReference type="AlphaFoldDB" id="A0A9E7LE81"/>
<dbReference type="PANTHER" id="PTHR27003:SF460">
    <property type="entry name" value="RECEPTOR-LIKE PROTEIN KINASE FERONIA"/>
    <property type="match status" value="1"/>
</dbReference>
<reference evidence="1" key="1">
    <citation type="submission" date="2022-05" db="EMBL/GenBank/DDBJ databases">
        <title>The Musa troglodytarum L. genome provides insights into the mechanism of non-climacteric behaviour and enrichment of carotenoids.</title>
        <authorList>
            <person name="Wang J."/>
        </authorList>
    </citation>
    <scope>NUCLEOTIDE SEQUENCE</scope>
    <source>
        <tissue evidence="1">Leaf</tissue>
    </source>
</reference>
<keyword evidence="2" id="KW-1185">Reference proteome</keyword>
<dbReference type="InterPro" id="IPR045272">
    <property type="entry name" value="ANXUR1/2-like"/>
</dbReference>
<dbReference type="GO" id="GO:0004714">
    <property type="term" value="F:transmembrane receptor protein tyrosine kinase activity"/>
    <property type="evidence" value="ECO:0007669"/>
    <property type="project" value="InterPro"/>
</dbReference>
<dbReference type="Gene3D" id="1.10.510.10">
    <property type="entry name" value="Transferase(Phosphotransferase) domain 1"/>
    <property type="match status" value="1"/>
</dbReference>
<evidence type="ECO:0000313" key="2">
    <source>
        <dbReference type="Proteomes" id="UP001055439"/>
    </source>
</evidence>